<feature type="region of interest" description="Disordered" evidence="1">
    <location>
        <begin position="53"/>
        <end position="72"/>
    </location>
</feature>
<reference evidence="3" key="3">
    <citation type="journal article" date="2016" name="Gigascience">
        <title>De novo construction of an expanded transcriptome assembly for the western tarnished plant bug, Lygus hesperus.</title>
        <authorList>
            <person name="Tassone E.E."/>
            <person name="Geib S.M."/>
            <person name="Hall B."/>
            <person name="Fabrick J.A."/>
            <person name="Brent C.S."/>
            <person name="Hull J.J."/>
        </authorList>
    </citation>
    <scope>NUCLEOTIDE SEQUENCE</scope>
</reference>
<reference evidence="2" key="2">
    <citation type="submission" date="2014-07" db="EMBL/GenBank/DDBJ databases">
        <authorList>
            <person name="Hull J."/>
        </authorList>
    </citation>
    <scope>NUCLEOTIDE SEQUENCE</scope>
</reference>
<proteinExistence type="predicted"/>
<accession>A0A0A9XJC0</accession>
<organism evidence="2">
    <name type="scientific">Lygus hesperus</name>
    <name type="common">Western plant bug</name>
    <dbReference type="NCBI Taxonomy" id="30085"/>
    <lineage>
        <taxon>Eukaryota</taxon>
        <taxon>Metazoa</taxon>
        <taxon>Ecdysozoa</taxon>
        <taxon>Arthropoda</taxon>
        <taxon>Hexapoda</taxon>
        <taxon>Insecta</taxon>
        <taxon>Pterygota</taxon>
        <taxon>Neoptera</taxon>
        <taxon>Paraneoptera</taxon>
        <taxon>Hemiptera</taxon>
        <taxon>Heteroptera</taxon>
        <taxon>Panheteroptera</taxon>
        <taxon>Cimicomorpha</taxon>
        <taxon>Miridae</taxon>
        <taxon>Mirini</taxon>
        <taxon>Lygus</taxon>
    </lineage>
</organism>
<dbReference type="EMBL" id="GDHC01019531">
    <property type="protein sequence ID" value="JAP99097.1"/>
    <property type="molecule type" value="Transcribed_RNA"/>
</dbReference>
<name>A0A0A9XJC0_LYGHE</name>
<feature type="region of interest" description="Disordered" evidence="1">
    <location>
        <begin position="78"/>
        <end position="202"/>
    </location>
</feature>
<evidence type="ECO:0000313" key="2">
    <source>
        <dbReference type="EMBL" id="JAG17180.1"/>
    </source>
</evidence>
<reference evidence="2" key="1">
    <citation type="journal article" date="2014" name="PLoS ONE">
        <title>Transcriptome-Based Identification of ABC Transporters in the Western Tarnished Plant Bug Lygus hesperus.</title>
        <authorList>
            <person name="Hull J.J."/>
            <person name="Chaney K."/>
            <person name="Geib S.M."/>
            <person name="Fabrick J.A."/>
            <person name="Brent C.S."/>
            <person name="Walsh D."/>
            <person name="Lavine L.C."/>
        </authorList>
    </citation>
    <scope>NUCLEOTIDE SEQUENCE</scope>
</reference>
<protein>
    <submittedName>
        <fullName evidence="2">Uncharacterized protein</fullName>
    </submittedName>
</protein>
<gene>
    <name evidence="2" type="ORF">CM83_12644</name>
    <name evidence="4" type="ORF">g.10952</name>
    <name evidence="3" type="ORF">g.10958</name>
</gene>
<dbReference type="AlphaFoldDB" id="A0A0A9XJC0"/>
<evidence type="ECO:0000313" key="3">
    <source>
        <dbReference type="EMBL" id="JAP99097.1"/>
    </source>
</evidence>
<dbReference type="EMBL" id="GBHO01026424">
    <property type="protein sequence ID" value="JAG17180.1"/>
    <property type="molecule type" value="Transcribed_RNA"/>
</dbReference>
<evidence type="ECO:0000313" key="4">
    <source>
        <dbReference type="EMBL" id="JAQ07596.1"/>
    </source>
</evidence>
<feature type="compositionally biased region" description="Acidic residues" evidence="1">
    <location>
        <begin position="146"/>
        <end position="202"/>
    </location>
</feature>
<evidence type="ECO:0000256" key="1">
    <source>
        <dbReference type="SAM" id="MobiDB-lite"/>
    </source>
</evidence>
<sequence>MFAGHGNLYERSNVYTYTPVRNPTGVYYRPPTTFTRFSIHSPHYLTLGARCDGSGEDGPEDAVGGDSGPTVVEEDVLNSGTDGPACGADESDTFDTAGGDYSPSCEFGGRSAAVPPLQNADNSNPALCDPSHLHASGGEFGQYVPSDDDVDDADFDEPSDDDGDTVLEPSDDDDGDTVLEPSDDDDDSILEPSDDDQPASHV</sequence>
<dbReference type="EMBL" id="GDHC01011033">
    <property type="protein sequence ID" value="JAQ07596.1"/>
    <property type="molecule type" value="Transcribed_RNA"/>
</dbReference>